<evidence type="ECO:0000256" key="1">
    <source>
        <dbReference type="ARBA" id="ARBA00004127"/>
    </source>
</evidence>
<keyword evidence="3 8" id="KW-0812">Transmembrane</keyword>
<sequence>MWDGLLMLLTLSTIMAIASFLAGLLPLSFALSQRQLRVITFLGTGVLVGTSLIVIIPEGIETMYSAGRQGHHHENRPPPIKMATVSSQQKGMKHPTEFQTIKRSEAVDTSFLRVGAIKAPRADIIVRRTPEMARSPADKQKQKTDDKEKPEEKKPEPQKGGDDDSTEGHKEGHTRVHGPEEEEEEVRNEEARDPHAYIGVSLILGFILMFLVDHLPEALAPAKAKYQSLHISLSNLGRGPHNSSAVSLNGMNTSPPPGPEPTPPPRSSATTIGLVIHSCADGIALGASSTAPSTSLSLVIFFAIMLHKAPAAFGLTSVLLKQGLSKRTIRTHLVFFSLAAPAGALMTWAIVHALGRARLGGDDGLTFTTGWVLLFSGGTFLYVAMHSMTEATSGSHAYDEPTANGYAESQRSQHALTKSDIAIVMTGMLLPLVTQVGHVH</sequence>
<evidence type="ECO:0000256" key="7">
    <source>
        <dbReference type="SAM" id="MobiDB-lite"/>
    </source>
</evidence>
<dbReference type="AlphaFoldDB" id="A0A6A6WUH7"/>
<dbReference type="Proteomes" id="UP000799757">
    <property type="component" value="Unassembled WGS sequence"/>
</dbReference>
<feature type="region of interest" description="Disordered" evidence="7">
    <location>
        <begin position="242"/>
        <end position="268"/>
    </location>
</feature>
<feature type="region of interest" description="Disordered" evidence="7">
    <location>
        <begin position="125"/>
        <end position="191"/>
    </location>
</feature>
<evidence type="ECO:0000256" key="2">
    <source>
        <dbReference type="ARBA" id="ARBA00004394"/>
    </source>
</evidence>
<evidence type="ECO:0000313" key="9">
    <source>
        <dbReference type="EMBL" id="KAF2787749.1"/>
    </source>
</evidence>
<feature type="compositionally biased region" description="Pro residues" evidence="7">
    <location>
        <begin position="254"/>
        <end position="266"/>
    </location>
</feature>
<feature type="compositionally biased region" description="Basic and acidic residues" evidence="7">
    <location>
        <begin position="125"/>
        <end position="179"/>
    </location>
</feature>
<dbReference type="GO" id="GO:0000139">
    <property type="term" value="C:Golgi membrane"/>
    <property type="evidence" value="ECO:0007669"/>
    <property type="project" value="UniProtKB-SubCell"/>
</dbReference>
<proteinExistence type="predicted"/>
<reference evidence="9" key="1">
    <citation type="journal article" date="2020" name="Stud. Mycol.">
        <title>101 Dothideomycetes genomes: a test case for predicting lifestyles and emergence of pathogens.</title>
        <authorList>
            <person name="Haridas S."/>
            <person name="Albert R."/>
            <person name="Binder M."/>
            <person name="Bloem J."/>
            <person name="Labutti K."/>
            <person name="Salamov A."/>
            <person name="Andreopoulos B."/>
            <person name="Baker S."/>
            <person name="Barry K."/>
            <person name="Bills G."/>
            <person name="Bluhm B."/>
            <person name="Cannon C."/>
            <person name="Castanera R."/>
            <person name="Culley D."/>
            <person name="Daum C."/>
            <person name="Ezra D."/>
            <person name="Gonzalez J."/>
            <person name="Henrissat B."/>
            <person name="Kuo A."/>
            <person name="Liang C."/>
            <person name="Lipzen A."/>
            <person name="Lutzoni F."/>
            <person name="Magnuson J."/>
            <person name="Mondo S."/>
            <person name="Nolan M."/>
            <person name="Ohm R."/>
            <person name="Pangilinan J."/>
            <person name="Park H.-J."/>
            <person name="Ramirez L."/>
            <person name="Alfaro M."/>
            <person name="Sun H."/>
            <person name="Tritt A."/>
            <person name="Yoshinaga Y."/>
            <person name="Zwiers L.-H."/>
            <person name="Turgeon B."/>
            <person name="Goodwin S."/>
            <person name="Spatafora J."/>
            <person name="Crous P."/>
            <person name="Grigoriev I."/>
        </authorList>
    </citation>
    <scope>NUCLEOTIDE SEQUENCE</scope>
    <source>
        <strain evidence="9">CBS 109.77</strain>
    </source>
</reference>
<feature type="transmembrane region" description="Helical" evidence="8">
    <location>
        <begin position="38"/>
        <end position="56"/>
    </location>
</feature>
<feature type="transmembrane region" description="Helical" evidence="8">
    <location>
        <begin position="365"/>
        <end position="385"/>
    </location>
</feature>
<dbReference type="EMBL" id="MU002283">
    <property type="protein sequence ID" value="KAF2787749.1"/>
    <property type="molecule type" value="Genomic_DNA"/>
</dbReference>
<dbReference type="InterPro" id="IPR045891">
    <property type="entry name" value="ZIP9"/>
</dbReference>
<keyword evidence="4 8" id="KW-1133">Transmembrane helix</keyword>
<dbReference type="OrthoDB" id="19859at2759"/>
<feature type="compositionally biased region" description="Polar residues" evidence="7">
    <location>
        <begin position="242"/>
        <end position="252"/>
    </location>
</feature>
<protein>
    <submittedName>
        <fullName evidence="9">Zinc/iron permease</fullName>
    </submittedName>
</protein>
<keyword evidence="10" id="KW-1185">Reference proteome</keyword>
<keyword evidence="6 8" id="KW-0472">Membrane</keyword>
<comment type="subcellular location">
    <subcellularLocation>
        <location evidence="1">Endomembrane system</location>
        <topology evidence="1">Multi-pass membrane protein</topology>
    </subcellularLocation>
    <subcellularLocation>
        <location evidence="2">Golgi apparatus membrane</location>
    </subcellularLocation>
</comment>
<evidence type="ECO:0000256" key="3">
    <source>
        <dbReference type="ARBA" id="ARBA00022692"/>
    </source>
</evidence>
<gene>
    <name evidence="9" type="ORF">K505DRAFT_287351</name>
</gene>
<dbReference type="GO" id="GO:0046873">
    <property type="term" value="F:metal ion transmembrane transporter activity"/>
    <property type="evidence" value="ECO:0007669"/>
    <property type="project" value="InterPro"/>
</dbReference>
<evidence type="ECO:0000256" key="5">
    <source>
        <dbReference type="ARBA" id="ARBA00023034"/>
    </source>
</evidence>
<evidence type="ECO:0000256" key="8">
    <source>
        <dbReference type="SAM" id="Phobius"/>
    </source>
</evidence>
<dbReference type="PANTHER" id="PTHR16133">
    <property type="entry name" value="SOLUTE CARRIER FAMILY 39 ZINC TRANSPORTER , MEMBER 9-RELATED"/>
    <property type="match status" value="1"/>
</dbReference>
<feature type="transmembrane region" description="Helical" evidence="8">
    <location>
        <begin position="196"/>
        <end position="212"/>
    </location>
</feature>
<name>A0A6A6WUH7_9PLEO</name>
<dbReference type="GO" id="GO:0006829">
    <property type="term" value="P:zinc ion transport"/>
    <property type="evidence" value="ECO:0007669"/>
    <property type="project" value="InterPro"/>
</dbReference>
<feature type="transmembrane region" description="Helical" evidence="8">
    <location>
        <begin position="332"/>
        <end position="353"/>
    </location>
</feature>
<evidence type="ECO:0000256" key="6">
    <source>
        <dbReference type="ARBA" id="ARBA00023136"/>
    </source>
</evidence>
<keyword evidence="5" id="KW-0333">Golgi apparatus</keyword>
<dbReference type="PANTHER" id="PTHR16133:SF0">
    <property type="entry name" value="ZINC_IRON REGULATED TRANSPORTER-RELATED PROTEIN 102B, ISOFORM E"/>
    <property type="match status" value="1"/>
</dbReference>
<accession>A0A6A6WUH7</accession>
<evidence type="ECO:0000313" key="10">
    <source>
        <dbReference type="Proteomes" id="UP000799757"/>
    </source>
</evidence>
<dbReference type="InterPro" id="IPR003689">
    <property type="entry name" value="ZIP"/>
</dbReference>
<dbReference type="Pfam" id="PF02535">
    <property type="entry name" value="Zip"/>
    <property type="match status" value="1"/>
</dbReference>
<evidence type="ECO:0000256" key="4">
    <source>
        <dbReference type="ARBA" id="ARBA00022989"/>
    </source>
</evidence>
<organism evidence="9 10">
    <name type="scientific">Melanomma pulvis-pyrius CBS 109.77</name>
    <dbReference type="NCBI Taxonomy" id="1314802"/>
    <lineage>
        <taxon>Eukaryota</taxon>
        <taxon>Fungi</taxon>
        <taxon>Dikarya</taxon>
        <taxon>Ascomycota</taxon>
        <taxon>Pezizomycotina</taxon>
        <taxon>Dothideomycetes</taxon>
        <taxon>Pleosporomycetidae</taxon>
        <taxon>Pleosporales</taxon>
        <taxon>Melanommataceae</taxon>
        <taxon>Melanomma</taxon>
    </lineage>
</organism>
<feature type="transmembrane region" description="Helical" evidence="8">
    <location>
        <begin position="298"/>
        <end position="320"/>
    </location>
</feature>